<feature type="region of interest" description="Disordered" evidence="1">
    <location>
        <begin position="1"/>
        <end position="27"/>
    </location>
</feature>
<evidence type="ECO:0000313" key="2">
    <source>
        <dbReference type="EMBL" id="MEQ2303966.1"/>
    </source>
</evidence>
<dbReference type="Proteomes" id="UP001469553">
    <property type="component" value="Unassembled WGS sequence"/>
</dbReference>
<reference evidence="2 3" key="1">
    <citation type="submission" date="2021-06" db="EMBL/GenBank/DDBJ databases">
        <authorList>
            <person name="Palmer J.M."/>
        </authorList>
    </citation>
    <scope>NUCLEOTIDE SEQUENCE [LARGE SCALE GENOMIC DNA]</scope>
    <source>
        <strain evidence="2 3">AS_MEX2019</strain>
        <tissue evidence="2">Muscle</tissue>
    </source>
</reference>
<gene>
    <name evidence="2" type="ORF">AMECASPLE_022169</name>
</gene>
<sequence length="64" mass="7019">MDVSAVRKAGSVNNRDSDPETETLRRGAGFEQDIEGDHSFYPDNCHTDVLATTRNQESAADSAY</sequence>
<organism evidence="2 3">
    <name type="scientific">Ameca splendens</name>
    <dbReference type="NCBI Taxonomy" id="208324"/>
    <lineage>
        <taxon>Eukaryota</taxon>
        <taxon>Metazoa</taxon>
        <taxon>Chordata</taxon>
        <taxon>Craniata</taxon>
        <taxon>Vertebrata</taxon>
        <taxon>Euteleostomi</taxon>
        <taxon>Actinopterygii</taxon>
        <taxon>Neopterygii</taxon>
        <taxon>Teleostei</taxon>
        <taxon>Neoteleostei</taxon>
        <taxon>Acanthomorphata</taxon>
        <taxon>Ovalentaria</taxon>
        <taxon>Atherinomorphae</taxon>
        <taxon>Cyprinodontiformes</taxon>
        <taxon>Goodeidae</taxon>
        <taxon>Ameca</taxon>
    </lineage>
</organism>
<keyword evidence="3" id="KW-1185">Reference proteome</keyword>
<accession>A0ABV0ZDC1</accession>
<proteinExistence type="predicted"/>
<protein>
    <submittedName>
        <fullName evidence="2">Uncharacterized protein</fullName>
    </submittedName>
</protein>
<evidence type="ECO:0000256" key="1">
    <source>
        <dbReference type="SAM" id="MobiDB-lite"/>
    </source>
</evidence>
<feature type="compositionally biased region" description="Basic and acidic residues" evidence="1">
    <location>
        <begin position="15"/>
        <end position="25"/>
    </location>
</feature>
<comment type="caution">
    <text evidence="2">The sequence shown here is derived from an EMBL/GenBank/DDBJ whole genome shotgun (WGS) entry which is preliminary data.</text>
</comment>
<dbReference type="EMBL" id="JAHRIP010058386">
    <property type="protein sequence ID" value="MEQ2303966.1"/>
    <property type="molecule type" value="Genomic_DNA"/>
</dbReference>
<evidence type="ECO:0000313" key="3">
    <source>
        <dbReference type="Proteomes" id="UP001469553"/>
    </source>
</evidence>
<name>A0ABV0ZDC1_9TELE</name>
<feature type="non-terminal residue" evidence="2">
    <location>
        <position position="64"/>
    </location>
</feature>